<dbReference type="Pfam" id="PF07939">
    <property type="entry name" value="DUF1685"/>
    <property type="match status" value="1"/>
</dbReference>
<evidence type="ECO:0000313" key="3">
    <source>
        <dbReference type="Proteomes" id="UP001085076"/>
    </source>
</evidence>
<accession>A0A9D5H691</accession>
<dbReference type="PANTHER" id="PTHR33785">
    <property type="entry name" value="OS06G0550800 PROTEIN"/>
    <property type="match status" value="1"/>
</dbReference>
<reference evidence="2" key="2">
    <citation type="journal article" date="2022" name="Hortic Res">
        <title>The genome of Dioscorea zingiberensis sheds light on the biosynthesis, origin and evolution of the medicinally important diosgenin saponins.</title>
        <authorList>
            <person name="Li Y."/>
            <person name="Tan C."/>
            <person name="Li Z."/>
            <person name="Guo J."/>
            <person name="Li S."/>
            <person name="Chen X."/>
            <person name="Wang C."/>
            <person name="Dai X."/>
            <person name="Yang H."/>
            <person name="Song W."/>
            <person name="Hou L."/>
            <person name="Xu J."/>
            <person name="Tong Z."/>
            <person name="Xu A."/>
            <person name="Yuan X."/>
            <person name="Wang W."/>
            <person name="Yang Q."/>
            <person name="Chen L."/>
            <person name="Sun Z."/>
            <person name="Wang K."/>
            <person name="Pan B."/>
            <person name="Chen J."/>
            <person name="Bao Y."/>
            <person name="Liu F."/>
            <person name="Qi X."/>
            <person name="Gang D.R."/>
            <person name="Wen J."/>
            <person name="Li J."/>
        </authorList>
    </citation>
    <scope>NUCLEOTIDE SEQUENCE</scope>
    <source>
        <strain evidence="2">Dzin_1.0</strain>
    </source>
</reference>
<feature type="compositionally biased region" description="Acidic residues" evidence="1">
    <location>
        <begin position="176"/>
        <end position="185"/>
    </location>
</feature>
<comment type="caution">
    <text evidence="2">The sequence shown here is derived from an EMBL/GenBank/DDBJ whole genome shotgun (WGS) entry which is preliminary data.</text>
</comment>
<dbReference type="Proteomes" id="UP001085076">
    <property type="component" value="Miscellaneous, Linkage group lg08"/>
</dbReference>
<reference evidence="2" key="1">
    <citation type="submission" date="2021-03" db="EMBL/GenBank/DDBJ databases">
        <authorList>
            <person name="Li Z."/>
            <person name="Yang C."/>
        </authorList>
    </citation>
    <scope>NUCLEOTIDE SEQUENCE</scope>
    <source>
        <strain evidence="2">Dzin_1.0</strain>
        <tissue evidence="2">Leaf</tissue>
    </source>
</reference>
<gene>
    <name evidence="2" type="ORF">J5N97_026016</name>
</gene>
<dbReference type="AlphaFoldDB" id="A0A9D5H691"/>
<name>A0A9D5H691_9LILI</name>
<proteinExistence type="predicted"/>
<dbReference type="PANTHER" id="PTHR33785:SF12">
    <property type="entry name" value="DUF1685 FAMILY PROTEIN"/>
    <property type="match status" value="1"/>
</dbReference>
<feature type="region of interest" description="Disordered" evidence="1">
    <location>
        <begin position="158"/>
        <end position="193"/>
    </location>
</feature>
<evidence type="ECO:0000313" key="2">
    <source>
        <dbReference type="EMBL" id="KAJ0964878.1"/>
    </source>
</evidence>
<dbReference type="EMBL" id="JAGGNH010000008">
    <property type="protein sequence ID" value="KAJ0964878.1"/>
    <property type="molecule type" value="Genomic_DNA"/>
</dbReference>
<keyword evidence="3" id="KW-1185">Reference proteome</keyword>
<organism evidence="2 3">
    <name type="scientific">Dioscorea zingiberensis</name>
    <dbReference type="NCBI Taxonomy" id="325984"/>
    <lineage>
        <taxon>Eukaryota</taxon>
        <taxon>Viridiplantae</taxon>
        <taxon>Streptophyta</taxon>
        <taxon>Embryophyta</taxon>
        <taxon>Tracheophyta</taxon>
        <taxon>Spermatophyta</taxon>
        <taxon>Magnoliopsida</taxon>
        <taxon>Liliopsida</taxon>
        <taxon>Dioscoreales</taxon>
        <taxon>Dioscoreaceae</taxon>
        <taxon>Dioscorea</taxon>
    </lineage>
</organism>
<dbReference type="OrthoDB" id="1911878at2759"/>
<feature type="region of interest" description="Disordered" evidence="1">
    <location>
        <begin position="31"/>
        <end position="77"/>
    </location>
</feature>
<feature type="compositionally biased region" description="Basic and acidic residues" evidence="1">
    <location>
        <begin position="158"/>
        <end position="175"/>
    </location>
</feature>
<feature type="compositionally biased region" description="Polar residues" evidence="1">
    <location>
        <begin position="61"/>
        <end position="73"/>
    </location>
</feature>
<feature type="compositionally biased region" description="Pro residues" evidence="1">
    <location>
        <begin position="32"/>
        <end position="45"/>
    </location>
</feature>
<protein>
    <submittedName>
        <fullName evidence="2">Uncharacterized protein</fullName>
    </submittedName>
</protein>
<sequence>MERKEDDHHRLLKLFDSFWFYNPIFFHKPKPLLHPPPPPPPPPVKLPELKIKGSHRRSLSDEQIQLSSSSGVSDSHAKLQTILSGKEGVVSEDTKVEIKKVAGRFKERRMRRRGSSKSLSDLEFEELKGFMDLGFTFSDAETDPRLMSIVPALRRRSTCDENKDAINSDNDSHGDNEEEEEEEQQEGIVRPYLSEAWEVEEEKRLKNWMIPVPMDGEDMKDSLRSWARAVASTVR</sequence>
<dbReference type="InterPro" id="IPR012881">
    <property type="entry name" value="DUF1685"/>
</dbReference>
<evidence type="ECO:0000256" key="1">
    <source>
        <dbReference type="SAM" id="MobiDB-lite"/>
    </source>
</evidence>